<reference evidence="10 11" key="1">
    <citation type="submission" date="2020-09" db="EMBL/GenBank/DDBJ databases">
        <title>Genome sequences of type strains of Chitinophaga qingshengii and Chitinophaga varians.</title>
        <authorList>
            <person name="Kittiwongwattana C."/>
        </authorList>
    </citation>
    <scope>NUCLEOTIDE SEQUENCE [LARGE SCALE GENOMIC DNA]</scope>
    <source>
        <strain evidence="10 11">JCM 30026</strain>
    </source>
</reference>
<dbReference type="NCBIfam" id="TIGR00836">
    <property type="entry name" value="amt"/>
    <property type="match status" value="1"/>
</dbReference>
<dbReference type="Proteomes" id="UP000659124">
    <property type="component" value="Unassembled WGS sequence"/>
</dbReference>
<evidence type="ECO:0000313" key="10">
    <source>
        <dbReference type="EMBL" id="MBC9931450.1"/>
    </source>
</evidence>
<feature type="transmembrane region" description="Helical" evidence="8">
    <location>
        <begin position="12"/>
        <end position="31"/>
    </location>
</feature>
<feature type="transmembrane region" description="Helical" evidence="8">
    <location>
        <begin position="351"/>
        <end position="374"/>
    </location>
</feature>
<keyword evidence="7 8" id="KW-0924">Ammonia transport</keyword>
<feature type="transmembrane region" description="Helical" evidence="8">
    <location>
        <begin position="394"/>
        <end position="412"/>
    </location>
</feature>
<keyword evidence="4 8" id="KW-0812">Transmembrane</keyword>
<keyword evidence="5 8" id="KW-1133">Transmembrane helix</keyword>
<dbReference type="PANTHER" id="PTHR43029:SF10">
    <property type="entry name" value="AMMONIUM TRANSPORTER MEP2"/>
    <property type="match status" value="1"/>
</dbReference>
<feature type="transmembrane region" description="Helical" evidence="8">
    <location>
        <begin position="323"/>
        <end position="339"/>
    </location>
</feature>
<keyword evidence="11" id="KW-1185">Reference proteome</keyword>
<organism evidence="10 11">
    <name type="scientific">Chitinophaga qingshengii</name>
    <dbReference type="NCBI Taxonomy" id="1569794"/>
    <lineage>
        <taxon>Bacteria</taxon>
        <taxon>Pseudomonadati</taxon>
        <taxon>Bacteroidota</taxon>
        <taxon>Chitinophagia</taxon>
        <taxon>Chitinophagales</taxon>
        <taxon>Chitinophagaceae</taxon>
        <taxon>Chitinophaga</taxon>
    </lineage>
</organism>
<dbReference type="SUPFAM" id="SSF111352">
    <property type="entry name" value="Ammonium transporter"/>
    <property type="match status" value="1"/>
</dbReference>
<dbReference type="InterPro" id="IPR001905">
    <property type="entry name" value="Ammonium_transpt"/>
</dbReference>
<comment type="caution">
    <text evidence="10">The sequence shown here is derived from an EMBL/GenBank/DDBJ whole genome shotgun (WGS) entry which is preliminary data.</text>
</comment>
<feature type="transmembrane region" description="Helical" evidence="8">
    <location>
        <begin position="231"/>
        <end position="251"/>
    </location>
</feature>
<protein>
    <recommendedName>
        <fullName evidence="8">Ammonium transporter</fullName>
    </recommendedName>
</protein>
<dbReference type="RefSeq" id="WP_188088474.1">
    <property type="nucleotide sequence ID" value="NZ_JACVFC010000001.1"/>
</dbReference>
<dbReference type="EMBL" id="JACVFC010000001">
    <property type="protein sequence ID" value="MBC9931450.1"/>
    <property type="molecule type" value="Genomic_DNA"/>
</dbReference>
<accession>A0ABR7TP82</accession>
<evidence type="ECO:0000256" key="7">
    <source>
        <dbReference type="ARBA" id="ARBA00023177"/>
    </source>
</evidence>
<dbReference type="InterPro" id="IPR018047">
    <property type="entry name" value="Ammonium_transpt_CS"/>
</dbReference>
<feature type="transmembrane region" description="Helical" evidence="8">
    <location>
        <begin position="296"/>
        <end position="317"/>
    </location>
</feature>
<keyword evidence="6 8" id="KW-0472">Membrane</keyword>
<dbReference type="InterPro" id="IPR024041">
    <property type="entry name" value="NH4_transpt_AmtB-like_dom"/>
</dbReference>
<comment type="similarity">
    <text evidence="2 8">Belongs to the ammonia transporter channel (TC 1.A.11.2) family.</text>
</comment>
<evidence type="ECO:0000313" key="11">
    <source>
        <dbReference type="Proteomes" id="UP000659124"/>
    </source>
</evidence>
<evidence type="ECO:0000256" key="3">
    <source>
        <dbReference type="ARBA" id="ARBA00022448"/>
    </source>
</evidence>
<feature type="domain" description="Ammonium transporter AmtB-like" evidence="9">
    <location>
        <begin position="43"/>
        <end position="439"/>
    </location>
</feature>
<keyword evidence="3 8" id="KW-0813">Transport</keyword>
<feature type="transmembrane region" description="Helical" evidence="8">
    <location>
        <begin position="79"/>
        <end position="99"/>
    </location>
</feature>
<dbReference type="Pfam" id="PF00909">
    <property type="entry name" value="Ammonium_transp"/>
    <property type="match status" value="1"/>
</dbReference>
<dbReference type="Gene3D" id="1.10.3430.10">
    <property type="entry name" value="Ammonium transporter AmtB like domains"/>
    <property type="match status" value="1"/>
</dbReference>
<evidence type="ECO:0000256" key="4">
    <source>
        <dbReference type="ARBA" id="ARBA00022692"/>
    </source>
</evidence>
<evidence type="ECO:0000256" key="8">
    <source>
        <dbReference type="RuleBase" id="RU362002"/>
    </source>
</evidence>
<evidence type="ECO:0000256" key="2">
    <source>
        <dbReference type="ARBA" id="ARBA00005887"/>
    </source>
</evidence>
<feature type="transmembrane region" description="Helical" evidence="8">
    <location>
        <begin position="196"/>
        <end position="219"/>
    </location>
</feature>
<evidence type="ECO:0000256" key="5">
    <source>
        <dbReference type="ARBA" id="ARBA00022989"/>
    </source>
</evidence>
<evidence type="ECO:0000256" key="6">
    <source>
        <dbReference type="ARBA" id="ARBA00023136"/>
    </source>
</evidence>
<dbReference type="PANTHER" id="PTHR43029">
    <property type="entry name" value="AMMONIUM TRANSPORTER MEP2"/>
    <property type="match status" value="1"/>
</dbReference>
<dbReference type="InterPro" id="IPR029020">
    <property type="entry name" value="Ammonium/urea_transptr"/>
</dbReference>
<name>A0ABR7TP82_9BACT</name>
<dbReference type="PROSITE" id="PS01219">
    <property type="entry name" value="AMMONIUM_TRANSP"/>
    <property type="match status" value="1"/>
</dbReference>
<proteinExistence type="inferred from homology"/>
<gene>
    <name evidence="10" type="ORF">ICL07_13745</name>
</gene>
<evidence type="ECO:0000256" key="1">
    <source>
        <dbReference type="ARBA" id="ARBA00004141"/>
    </source>
</evidence>
<comment type="subcellular location">
    <subcellularLocation>
        <location evidence="8">Cell membrane</location>
        <topology evidence="8">Multi-pass membrane protein</topology>
    </subcellularLocation>
    <subcellularLocation>
        <location evidence="1">Membrane</location>
        <topology evidence="1">Multi-pass membrane protein</topology>
    </subcellularLocation>
</comment>
<feature type="transmembrane region" description="Helical" evidence="8">
    <location>
        <begin position="131"/>
        <end position="152"/>
    </location>
</feature>
<sequence length="462" mass="49930">MKKNSFQDYLPFIFLAIVAIIGIFIPALPNFSDVSKYNTADIAWILVASSLVFLMTPGLSFFYGGMVNRKNVISTMMQSFIATGLISVVWLVVGFSLAFGKSYHGIIGDPTTYFMFNHVGSGAPWSLAPTIPLLLFALFQMKFAIITPALVVGAVAERIRFTSYVLFMVLFSILVYAPIAHWTWHPEGILFKLGVLDFAGGTVVHISAGCAALAGALVLKRRKDHIEKKELQPANIPFVLLGTGLLWFGWFGFNAGSALGANALAATAFATTNTATAAAGLSWVFFDVIRGRKPSALGFCIGAVVGLVAITPAAGFVAIPQSIFIGFIAAIVSNMAVHWKSKTSIDDTLDVFPCHGLGGMVGMLLTGIFATKAINEGGNNGWFYGNFELFRNQVLGLLLVVGYSFTVSYGIFKLINFIHPLRVSEDEEALGLDVTQHNEHYHPAMMSVTDSGTLKEEELVHS</sequence>
<feature type="transmembrane region" description="Helical" evidence="8">
    <location>
        <begin position="164"/>
        <end position="184"/>
    </location>
</feature>
<evidence type="ECO:0000259" key="9">
    <source>
        <dbReference type="Pfam" id="PF00909"/>
    </source>
</evidence>
<feature type="transmembrane region" description="Helical" evidence="8">
    <location>
        <begin position="43"/>
        <end position="67"/>
    </location>
</feature>
<feature type="transmembrane region" description="Helical" evidence="8">
    <location>
        <begin position="263"/>
        <end position="284"/>
    </location>
</feature>